<dbReference type="InterPro" id="IPR029001">
    <property type="entry name" value="ITPase-like_fam"/>
</dbReference>
<dbReference type="PIRSF" id="PIRSF006305">
    <property type="entry name" value="Maf"/>
    <property type="match status" value="1"/>
</dbReference>
<reference evidence="5" key="2">
    <citation type="journal article" date="2021" name="PeerJ">
        <title>Extensive microbial diversity within the chicken gut microbiome revealed by metagenomics and culture.</title>
        <authorList>
            <person name="Gilroy R."/>
            <person name="Ravi A."/>
            <person name="Getino M."/>
            <person name="Pursley I."/>
            <person name="Horton D.L."/>
            <person name="Alikhan N.F."/>
            <person name="Baker D."/>
            <person name="Gharbi K."/>
            <person name="Hall N."/>
            <person name="Watson M."/>
            <person name="Adriaenssens E.M."/>
            <person name="Foster-Nyarko E."/>
            <person name="Jarju S."/>
            <person name="Secka A."/>
            <person name="Antonio M."/>
            <person name="Oren A."/>
            <person name="Chaudhuri R.R."/>
            <person name="La Ragione R."/>
            <person name="Hildebrand F."/>
            <person name="Pallen M.J."/>
        </authorList>
    </citation>
    <scope>NUCLEOTIDE SEQUENCE</scope>
    <source>
        <strain evidence="5">11687</strain>
    </source>
</reference>
<evidence type="ECO:0000256" key="2">
    <source>
        <dbReference type="ARBA" id="ARBA00022801"/>
    </source>
</evidence>
<name>A0A9D1SGC1_9FIRM</name>
<dbReference type="Proteomes" id="UP000824081">
    <property type="component" value="Unassembled WGS sequence"/>
</dbReference>
<dbReference type="EMBL" id="DVMZ01000071">
    <property type="protein sequence ID" value="HIU58985.1"/>
    <property type="molecule type" value="Genomic_DNA"/>
</dbReference>
<feature type="region of interest" description="Disordered" evidence="4">
    <location>
        <begin position="182"/>
        <end position="217"/>
    </location>
</feature>
<dbReference type="InterPro" id="IPR003697">
    <property type="entry name" value="Maf-like"/>
</dbReference>
<dbReference type="PANTHER" id="PTHR43213">
    <property type="entry name" value="BIFUNCTIONAL DTTP/UTP PYROPHOSPHATASE/METHYLTRANSFERASE PROTEIN-RELATED"/>
    <property type="match status" value="1"/>
</dbReference>
<dbReference type="NCBIfam" id="TIGR00172">
    <property type="entry name" value="maf"/>
    <property type="match status" value="1"/>
</dbReference>
<dbReference type="CDD" id="cd00555">
    <property type="entry name" value="Maf"/>
    <property type="match status" value="1"/>
</dbReference>
<dbReference type="GO" id="GO:0009117">
    <property type="term" value="P:nucleotide metabolic process"/>
    <property type="evidence" value="ECO:0007669"/>
    <property type="project" value="UniProtKB-KW"/>
</dbReference>
<comment type="subcellular location">
    <subcellularLocation>
        <location evidence="3">Cytoplasm</location>
    </subcellularLocation>
</comment>
<feature type="site" description="Important for substrate specificity" evidence="3">
    <location>
        <position position="11"/>
    </location>
</feature>
<dbReference type="Gene3D" id="3.90.950.10">
    <property type="match status" value="1"/>
</dbReference>
<feature type="site" description="Important for substrate specificity" evidence="3">
    <location>
        <position position="153"/>
    </location>
</feature>
<evidence type="ECO:0000256" key="3">
    <source>
        <dbReference type="HAMAP-Rule" id="MF_00528"/>
    </source>
</evidence>
<dbReference type="PANTHER" id="PTHR43213:SF5">
    <property type="entry name" value="BIFUNCTIONAL DTTP_UTP PYROPHOSPHATASE_METHYLTRANSFERASE PROTEIN-RELATED"/>
    <property type="match status" value="1"/>
</dbReference>
<sequence>MRLILASASPRRRELLKEICPGFSVIPARGEERADFSLPPSEVVQALARHKAEEVASLPCAQGAVVLGADTVVALDGKILGKPVSEEDAFRMLSALSGRTHEVFTGVALAADGKIRTEYARTEVTFRPLSGQFIRDYIATGSPMDKAGAYGIQDGGLAEKITGSYTNVVGLPVELCRRMLNLPEEPERTEEPKRAPGGPSPEGLGPEKPEGQKGVRV</sequence>
<accession>A0A9D1SGC1</accession>
<comment type="cofactor">
    <cofactor evidence="1 3">
        <name>a divalent metal cation</name>
        <dbReference type="ChEBI" id="CHEBI:60240"/>
    </cofactor>
</comment>
<feature type="compositionally biased region" description="Basic and acidic residues" evidence="4">
    <location>
        <begin position="185"/>
        <end position="194"/>
    </location>
</feature>
<comment type="similarity">
    <text evidence="3">Belongs to the Maf family. YhdE subfamily.</text>
</comment>
<organism evidence="5 6">
    <name type="scientific">Candidatus Scatosoma pullistercoris</name>
    <dbReference type="NCBI Taxonomy" id="2840934"/>
    <lineage>
        <taxon>Bacteria</taxon>
        <taxon>Bacillati</taxon>
        <taxon>Bacillota</taxon>
        <taxon>Clostridia</taxon>
        <taxon>Candidatus Scatosoma</taxon>
    </lineage>
</organism>
<keyword evidence="3" id="KW-0963">Cytoplasm</keyword>
<evidence type="ECO:0000256" key="4">
    <source>
        <dbReference type="SAM" id="MobiDB-lite"/>
    </source>
</evidence>
<dbReference type="EC" id="3.6.1.9" evidence="3"/>
<dbReference type="HAMAP" id="MF_00528">
    <property type="entry name" value="Maf"/>
    <property type="match status" value="1"/>
</dbReference>
<keyword evidence="3" id="KW-0546">Nucleotide metabolism</keyword>
<keyword evidence="2 3" id="KW-0378">Hydrolase</keyword>
<dbReference type="Pfam" id="PF02545">
    <property type="entry name" value="Maf"/>
    <property type="match status" value="1"/>
</dbReference>
<evidence type="ECO:0000313" key="5">
    <source>
        <dbReference type="EMBL" id="HIU58985.1"/>
    </source>
</evidence>
<gene>
    <name evidence="5" type="primary">maf</name>
    <name evidence="5" type="ORF">IAC57_02675</name>
</gene>
<evidence type="ECO:0000256" key="1">
    <source>
        <dbReference type="ARBA" id="ARBA00001968"/>
    </source>
</evidence>
<comment type="function">
    <text evidence="3">Nucleoside triphosphate pyrophosphatase that hydrolyzes dTTP and UTP. May have a dual role in cell division arrest and in preventing the incorporation of modified nucleotides into cellular nucleic acids.</text>
</comment>
<comment type="caution">
    <text evidence="3">Lacks conserved residue(s) required for the propagation of feature annotation.</text>
</comment>
<dbReference type="GO" id="GO:0005737">
    <property type="term" value="C:cytoplasm"/>
    <property type="evidence" value="ECO:0007669"/>
    <property type="project" value="UniProtKB-SubCell"/>
</dbReference>
<comment type="caution">
    <text evidence="5">The sequence shown here is derived from an EMBL/GenBank/DDBJ whole genome shotgun (WGS) entry which is preliminary data.</text>
</comment>
<comment type="catalytic activity">
    <reaction evidence="3">
        <text>UTP + H2O = UMP + diphosphate + H(+)</text>
        <dbReference type="Rhea" id="RHEA:29395"/>
        <dbReference type="ChEBI" id="CHEBI:15377"/>
        <dbReference type="ChEBI" id="CHEBI:15378"/>
        <dbReference type="ChEBI" id="CHEBI:33019"/>
        <dbReference type="ChEBI" id="CHEBI:46398"/>
        <dbReference type="ChEBI" id="CHEBI:57865"/>
        <dbReference type="EC" id="3.6.1.9"/>
    </reaction>
</comment>
<feature type="compositionally biased region" description="Basic and acidic residues" evidence="4">
    <location>
        <begin position="205"/>
        <end position="217"/>
    </location>
</feature>
<reference evidence="5" key="1">
    <citation type="submission" date="2020-10" db="EMBL/GenBank/DDBJ databases">
        <authorList>
            <person name="Gilroy R."/>
        </authorList>
    </citation>
    <scope>NUCLEOTIDE SEQUENCE</scope>
    <source>
        <strain evidence="5">11687</strain>
    </source>
</reference>
<dbReference type="GO" id="GO:0047429">
    <property type="term" value="F:nucleoside triphosphate diphosphatase activity"/>
    <property type="evidence" value="ECO:0007669"/>
    <property type="project" value="UniProtKB-EC"/>
</dbReference>
<protein>
    <recommendedName>
        <fullName evidence="3">dTTP/UTP pyrophosphatase</fullName>
        <shortName evidence="3">dTTPase/UTPase</shortName>
        <ecNumber evidence="3">3.6.1.9</ecNumber>
    </recommendedName>
    <alternativeName>
        <fullName evidence="3">Nucleoside triphosphate pyrophosphatase</fullName>
    </alternativeName>
    <alternativeName>
        <fullName evidence="3">Nucleotide pyrophosphatase</fullName>
        <shortName evidence="3">Nucleotide PPase</shortName>
    </alternativeName>
</protein>
<dbReference type="AlphaFoldDB" id="A0A9D1SGC1"/>
<comment type="catalytic activity">
    <reaction evidence="3">
        <text>dTTP + H2O = dTMP + diphosphate + H(+)</text>
        <dbReference type="Rhea" id="RHEA:28534"/>
        <dbReference type="ChEBI" id="CHEBI:15377"/>
        <dbReference type="ChEBI" id="CHEBI:15378"/>
        <dbReference type="ChEBI" id="CHEBI:33019"/>
        <dbReference type="ChEBI" id="CHEBI:37568"/>
        <dbReference type="ChEBI" id="CHEBI:63528"/>
        <dbReference type="EC" id="3.6.1.9"/>
    </reaction>
</comment>
<evidence type="ECO:0000313" key="6">
    <source>
        <dbReference type="Proteomes" id="UP000824081"/>
    </source>
</evidence>
<dbReference type="SUPFAM" id="SSF52972">
    <property type="entry name" value="ITPase-like"/>
    <property type="match status" value="1"/>
</dbReference>
<feature type="site" description="Important for substrate specificity" evidence="3">
    <location>
        <position position="71"/>
    </location>
</feature>
<feature type="active site" description="Proton acceptor" evidence="3">
    <location>
        <position position="70"/>
    </location>
</feature>
<proteinExistence type="inferred from homology"/>